<accession>A0A1W0D845</accession>
<dbReference type="Proteomes" id="UP000192721">
    <property type="component" value="Unassembled WGS sequence"/>
</dbReference>
<comment type="caution">
    <text evidence="2">The sequence shown here is derived from an EMBL/GenBank/DDBJ whole genome shotgun (WGS) entry which is preliminary data.</text>
</comment>
<dbReference type="Gene3D" id="3.20.20.140">
    <property type="entry name" value="Metal-dependent hydrolases"/>
    <property type="match status" value="1"/>
</dbReference>
<reference evidence="2 3" key="1">
    <citation type="submission" date="2017-02" db="EMBL/GenBank/DDBJ databases">
        <title>Chromobacterium haemolyticum H5244.</title>
        <authorList>
            <person name="Gulvik C.A."/>
        </authorList>
    </citation>
    <scope>NUCLEOTIDE SEQUENCE [LARGE SCALE GENOMIC DNA]</scope>
    <source>
        <strain evidence="2 3">H5244</strain>
    </source>
</reference>
<gene>
    <name evidence="2" type="ORF">B0T45_04190</name>
</gene>
<dbReference type="SUPFAM" id="SSF51556">
    <property type="entry name" value="Metallo-dependent hydrolases"/>
    <property type="match status" value="1"/>
</dbReference>
<proteinExistence type="predicted"/>
<dbReference type="PANTHER" id="PTHR32027:SF9">
    <property type="entry name" value="BLL3847 PROTEIN"/>
    <property type="match status" value="1"/>
</dbReference>
<dbReference type="SUPFAM" id="SSF51338">
    <property type="entry name" value="Composite domain of metallo-dependent hydrolases"/>
    <property type="match status" value="1"/>
</dbReference>
<dbReference type="EMBL" id="MUKV01000003">
    <property type="protein sequence ID" value="OQS43174.1"/>
    <property type="molecule type" value="Genomic_DNA"/>
</dbReference>
<feature type="domain" description="Amidohydrolase 3" evidence="1">
    <location>
        <begin position="60"/>
        <end position="401"/>
    </location>
</feature>
<dbReference type="InterPro" id="IPR032466">
    <property type="entry name" value="Metal_Hydrolase"/>
</dbReference>
<evidence type="ECO:0000259" key="1">
    <source>
        <dbReference type="Pfam" id="PF07969"/>
    </source>
</evidence>
<name>A0A1W0D845_9NEIS</name>
<dbReference type="Gene3D" id="2.30.40.10">
    <property type="entry name" value="Urease, subunit C, domain 1"/>
    <property type="match status" value="1"/>
</dbReference>
<sequence>MTTPPAYWLGPLLLENGFERDAAGQVVSTAARRAHLLIADGRIAEMRFDSPPDDGRPRRDACGWLALPAFADMHIHLDKGHYGGPWRAATPFISVAERIREEQGFLLDFLPDTRRRAEALLDLIAASGVAFARVHCNVDPVAGLATMEQVRLALDSRRHWLDYELVAFPQHGLLAGDTIKLMDQALASGFDVVGGVDPASVDGDIERSLNATLELAVKHGAPVDLHLHDRGELGAYTLERLARLSESAGLAGRVSVSHAYCLGELEPSRLDQVCAALAASGIAIVSAAPIDVPMPPPQALAAHGIPLSLGNDNINDHWTPYNSGSIVERASRLGERHGWNDEYALSRALRHITRGLSPLDDAGRRVWPQVGDAANLTLVDACCSAELIARRKPVRGVLRGGLPGWWAEG</sequence>
<evidence type="ECO:0000313" key="2">
    <source>
        <dbReference type="EMBL" id="OQS43174.1"/>
    </source>
</evidence>
<dbReference type="AlphaFoldDB" id="A0A1W0D845"/>
<evidence type="ECO:0000313" key="3">
    <source>
        <dbReference type="Proteomes" id="UP000192721"/>
    </source>
</evidence>
<dbReference type="InterPro" id="IPR011059">
    <property type="entry name" value="Metal-dep_hydrolase_composite"/>
</dbReference>
<organism evidence="2 3">
    <name type="scientific">Chromobacterium haemolyticum</name>
    <dbReference type="NCBI Taxonomy" id="394935"/>
    <lineage>
        <taxon>Bacteria</taxon>
        <taxon>Pseudomonadati</taxon>
        <taxon>Pseudomonadota</taxon>
        <taxon>Betaproteobacteria</taxon>
        <taxon>Neisseriales</taxon>
        <taxon>Chromobacteriaceae</taxon>
        <taxon>Chromobacterium</taxon>
    </lineage>
</organism>
<dbReference type="PANTHER" id="PTHR32027">
    <property type="entry name" value="CYTOSINE DEAMINASE"/>
    <property type="match status" value="1"/>
</dbReference>
<dbReference type="Pfam" id="PF07969">
    <property type="entry name" value="Amidohydro_3"/>
    <property type="match status" value="1"/>
</dbReference>
<dbReference type="CDD" id="cd01293">
    <property type="entry name" value="Bact_CD"/>
    <property type="match status" value="1"/>
</dbReference>
<dbReference type="RefSeq" id="WP_081554704.1">
    <property type="nucleotide sequence ID" value="NZ_MUKV01000003.1"/>
</dbReference>
<dbReference type="GO" id="GO:0016814">
    <property type="term" value="F:hydrolase activity, acting on carbon-nitrogen (but not peptide) bonds, in cyclic amidines"/>
    <property type="evidence" value="ECO:0007669"/>
    <property type="project" value="TreeGrafter"/>
</dbReference>
<protein>
    <recommendedName>
        <fullName evidence="1">Amidohydrolase 3 domain-containing protein</fullName>
    </recommendedName>
</protein>
<dbReference type="InterPro" id="IPR052349">
    <property type="entry name" value="Metallo-hydrolase_Enzymes"/>
</dbReference>
<dbReference type="InterPro" id="IPR013108">
    <property type="entry name" value="Amidohydro_3"/>
</dbReference>